<keyword evidence="1" id="KW-1133">Transmembrane helix</keyword>
<evidence type="ECO:0000256" key="1">
    <source>
        <dbReference type="SAM" id="Phobius"/>
    </source>
</evidence>
<feature type="transmembrane region" description="Helical" evidence="1">
    <location>
        <begin position="60"/>
        <end position="78"/>
    </location>
</feature>
<evidence type="ECO:0000313" key="2">
    <source>
        <dbReference type="EMBL" id="NJP03558.1"/>
    </source>
</evidence>
<reference evidence="2 3" key="1">
    <citation type="submission" date="2020-03" db="EMBL/GenBank/DDBJ databases">
        <authorList>
            <person name="Wang L."/>
            <person name="He N."/>
            <person name="Li Y."/>
            <person name="Fang Y."/>
            <person name="Zhang F."/>
        </authorList>
    </citation>
    <scope>NUCLEOTIDE SEQUENCE [LARGE SCALE GENOMIC DNA]</scope>
    <source>
        <strain evidence="3">hsmgli-8</strain>
    </source>
</reference>
<proteinExistence type="predicted"/>
<feature type="transmembrane region" description="Helical" evidence="1">
    <location>
        <begin position="12"/>
        <end position="40"/>
    </location>
</feature>
<keyword evidence="1" id="KW-0472">Membrane</keyword>
<comment type="caution">
    <text evidence="2">The sequence shown here is derived from an EMBL/GenBank/DDBJ whole genome shotgun (WGS) entry which is preliminary data.</text>
</comment>
<organism evidence="2 3">
    <name type="scientific">Pseudomonas quercus</name>
    <dbReference type="NCBI Taxonomy" id="2722792"/>
    <lineage>
        <taxon>Bacteria</taxon>
        <taxon>Pseudomonadati</taxon>
        <taxon>Pseudomonadota</taxon>
        <taxon>Gammaproteobacteria</taxon>
        <taxon>Pseudomonadales</taxon>
        <taxon>Pseudomonadaceae</taxon>
        <taxon>Pseudomonas</taxon>
    </lineage>
</organism>
<sequence>MAGILKIAGLSVAASLAVPVAGISGLATAGLSLALFLAMFDVGPASMPRASLWQLLTSETTFYLLIALAIFILAFKFLSRLHAACQALVGRANSNEGLTLDASHLLGHPAPVFAAFDTQSRKLAVCSVADDTYSIHDFSWVLGWQITWREVERMEMNGGHRKVSATGMSVPTFGRTVRAKDFAIELQVADTHRPLLEFPMSRRAAELWCARLGAIFS</sequence>
<protein>
    <submittedName>
        <fullName evidence="2">Uncharacterized protein</fullName>
    </submittedName>
</protein>
<name>A0ABX0YNL6_9PSED</name>
<accession>A0ABX0YNL6</accession>
<keyword evidence="3" id="KW-1185">Reference proteome</keyword>
<evidence type="ECO:0000313" key="3">
    <source>
        <dbReference type="Proteomes" id="UP000746535"/>
    </source>
</evidence>
<dbReference type="Proteomes" id="UP000746535">
    <property type="component" value="Unassembled WGS sequence"/>
</dbReference>
<dbReference type="RefSeq" id="WP_168086134.1">
    <property type="nucleotide sequence ID" value="NZ_JAAVJI010000024.1"/>
</dbReference>
<dbReference type="EMBL" id="JAAVJI010000024">
    <property type="protein sequence ID" value="NJP03558.1"/>
    <property type="molecule type" value="Genomic_DNA"/>
</dbReference>
<gene>
    <name evidence="2" type="ORF">HBH25_22275</name>
</gene>
<keyword evidence="1" id="KW-0812">Transmembrane</keyword>